<reference evidence="1 2" key="1">
    <citation type="submission" date="2016-11" db="EMBL/GenBank/DDBJ databases">
        <authorList>
            <person name="Jaros S."/>
            <person name="Januszkiewicz K."/>
            <person name="Wedrychowicz H."/>
        </authorList>
    </citation>
    <scope>NUCLEOTIDE SEQUENCE [LARGE SCALE GENOMIC DNA]</scope>
    <source>
        <strain evidence="1 2">DSM 21758</strain>
    </source>
</reference>
<keyword evidence="2" id="KW-1185">Reference proteome</keyword>
<dbReference type="RefSeq" id="WP_072986653.1">
    <property type="nucleotide sequence ID" value="NZ_FQZB01000008.1"/>
</dbReference>
<evidence type="ECO:0000313" key="1">
    <source>
        <dbReference type="EMBL" id="SHJ45823.1"/>
    </source>
</evidence>
<accession>A0A1M6JGK1</accession>
<evidence type="ECO:0000313" key="2">
    <source>
        <dbReference type="Proteomes" id="UP000184310"/>
    </source>
</evidence>
<dbReference type="EMBL" id="FQZB01000008">
    <property type="protein sequence ID" value="SHJ45823.1"/>
    <property type="molecule type" value="Genomic_DNA"/>
</dbReference>
<protein>
    <submittedName>
        <fullName evidence="1">Uncharacterized protein</fullName>
    </submittedName>
</protein>
<organism evidence="1 2">
    <name type="scientific">Clostridium cavendishii DSM 21758</name>
    <dbReference type="NCBI Taxonomy" id="1121302"/>
    <lineage>
        <taxon>Bacteria</taxon>
        <taxon>Bacillati</taxon>
        <taxon>Bacillota</taxon>
        <taxon>Clostridia</taxon>
        <taxon>Eubacteriales</taxon>
        <taxon>Clostridiaceae</taxon>
        <taxon>Clostridium</taxon>
    </lineage>
</organism>
<dbReference type="AlphaFoldDB" id="A0A1M6JGK1"/>
<name>A0A1M6JGK1_9CLOT</name>
<dbReference type="STRING" id="1121302.SAMN02745163_02026"/>
<sequence length="165" mass="19332">MFIENLNIQGLTDKEKFNYDSLEGAEPCSLDLNIKTNKSYKDIYEIIIEEKDKQVDYMEVGGKNLITVYGELNIKLLMILEDNSAEIITYKKLYSFSYIKVKKKLFKIAWVDLKLSFLDKNNLKLFLIGIAMFSANLILDKEDEKLLLRNREGKITNIYLSEEFF</sequence>
<dbReference type="Proteomes" id="UP000184310">
    <property type="component" value="Unassembled WGS sequence"/>
</dbReference>
<gene>
    <name evidence="1" type="ORF">SAMN02745163_02026</name>
</gene>
<proteinExistence type="predicted"/>